<dbReference type="FunFam" id="3.10.20.370:FF:000001">
    <property type="entry name" value="Retrovirus-related Pol polyprotein from transposon 17.6-like protein"/>
    <property type="match status" value="1"/>
</dbReference>
<dbReference type="GO" id="GO:0003964">
    <property type="term" value="F:RNA-directed DNA polymerase activity"/>
    <property type="evidence" value="ECO:0007669"/>
    <property type="project" value="UniProtKB-KW"/>
</dbReference>
<feature type="domain" description="Integrase catalytic" evidence="11">
    <location>
        <begin position="694"/>
        <end position="858"/>
    </location>
</feature>
<dbReference type="Pfam" id="PF00078">
    <property type="entry name" value="RVT_1"/>
    <property type="match status" value="1"/>
</dbReference>
<dbReference type="GO" id="GO:0006508">
    <property type="term" value="P:proteolysis"/>
    <property type="evidence" value="ECO:0007669"/>
    <property type="project" value="InterPro"/>
</dbReference>
<keyword evidence="1" id="KW-0808">Transferase</keyword>
<dbReference type="FunFam" id="1.10.340.70:FF:000003">
    <property type="entry name" value="Protein CBG25708"/>
    <property type="match status" value="1"/>
</dbReference>
<organism evidence="12 13">
    <name type="scientific">Plakobranchus ocellatus</name>
    <dbReference type="NCBI Taxonomy" id="259542"/>
    <lineage>
        <taxon>Eukaryota</taxon>
        <taxon>Metazoa</taxon>
        <taxon>Spiralia</taxon>
        <taxon>Lophotrochozoa</taxon>
        <taxon>Mollusca</taxon>
        <taxon>Gastropoda</taxon>
        <taxon>Heterobranchia</taxon>
        <taxon>Euthyneura</taxon>
        <taxon>Panpulmonata</taxon>
        <taxon>Sacoglossa</taxon>
        <taxon>Placobranchoidea</taxon>
        <taxon>Plakobranchidae</taxon>
        <taxon>Plakobranchus</taxon>
    </lineage>
</organism>
<dbReference type="Gene3D" id="3.30.70.270">
    <property type="match status" value="2"/>
</dbReference>
<dbReference type="InterPro" id="IPR050951">
    <property type="entry name" value="Retrovirus_Pol_polyprotein"/>
</dbReference>
<keyword evidence="6" id="KW-0460">Magnesium</keyword>
<dbReference type="SUPFAM" id="SSF56672">
    <property type="entry name" value="DNA/RNA polymerases"/>
    <property type="match status" value="1"/>
</dbReference>
<evidence type="ECO:0000256" key="3">
    <source>
        <dbReference type="ARBA" id="ARBA00022722"/>
    </source>
</evidence>
<keyword evidence="3" id="KW-0540">Nuclease</keyword>
<dbReference type="Proteomes" id="UP000735302">
    <property type="component" value="Unassembled WGS sequence"/>
</dbReference>
<protein>
    <submittedName>
        <fullName evidence="12">Gag-Pol protein</fullName>
    </submittedName>
</protein>
<dbReference type="PANTHER" id="PTHR37984">
    <property type="entry name" value="PROTEIN CBG26694"/>
    <property type="match status" value="1"/>
</dbReference>
<dbReference type="GO" id="GO:0003676">
    <property type="term" value="F:nucleic acid binding"/>
    <property type="evidence" value="ECO:0007669"/>
    <property type="project" value="InterPro"/>
</dbReference>
<keyword evidence="7" id="KW-0229">DNA integration</keyword>
<evidence type="ECO:0000256" key="1">
    <source>
        <dbReference type="ARBA" id="ARBA00022679"/>
    </source>
</evidence>
<evidence type="ECO:0000256" key="2">
    <source>
        <dbReference type="ARBA" id="ARBA00022695"/>
    </source>
</evidence>
<dbReference type="AlphaFoldDB" id="A0AAV4DVR3"/>
<feature type="domain" description="Reverse transcriptase" evidence="10">
    <location>
        <begin position="156"/>
        <end position="333"/>
    </location>
</feature>
<dbReference type="Gene3D" id="3.10.10.10">
    <property type="entry name" value="HIV Type 1 Reverse Transcriptase, subunit A, domain 1"/>
    <property type="match status" value="1"/>
</dbReference>
<dbReference type="GO" id="GO:0004519">
    <property type="term" value="F:endonuclease activity"/>
    <property type="evidence" value="ECO:0007669"/>
    <property type="project" value="UniProtKB-KW"/>
</dbReference>
<evidence type="ECO:0000256" key="7">
    <source>
        <dbReference type="ARBA" id="ARBA00022908"/>
    </source>
</evidence>
<dbReference type="Pfam" id="PF17921">
    <property type="entry name" value="Integrase_H2C2"/>
    <property type="match status" value="1"/>
</dbReference>
<evidence type="ECO:0000259" key="10">
    <source>
        <dbReference type="PROSITE" id="PS50878"/>
    </source>
</evidence>
<dbReference type="PROSITE" id="PS50994">
    <property type="entry name" value="INTEGRASE"/>
    <property type="match status" value="1"/>
</dbReference>
<dbReference type="InterPro" id="IPR001584">
    <property type="entry name" value="Integrase_cat-core"/>
</dbReference>
<dbReference type="InterPro" id="IPR041588">
    <property type="entry name" value="Integrase_H2C2"/>
</dbReference>
<evidence type="ECO:0000313" key="12">
    <source>
        <dbReference type="EMBL" id="GFO48173.1"/>
    </source>
</evidence>
<dbReference type="SUPFAM" id="SSF53098">
    <property type="entry name" value="Ribonuclease H-like"/>
    <property type="match status" value="1"/>
</dbReference>
<gene>
    <name evidence="12" type="ORF">PoB_007467800</name>
</gene>
<sequence>MLVKGKPVAFLIDSGASVNLLPVKYTTHLIASSTKPLRSYCDTVIDTKGISRQIITNPKTSKNYSVEFVVVDNECQPVIGLKAARQMKLLVIKENNFEQVASLVHSAIFNGELGSLPGKQHLTVDSSVAPVIMPDRRVPIAMKAKLKTELGDMVKRGIITSVEDPTPWVSQLVVTPKRNGKIRVCLDPKYLNKALQRDHYTMPILDDILHDLSSSKVFTKADLQNGYWHVQLDEESSRLTTFQTCFGRFQFLRLPFGLNVSAEIFERKIKELFGDMPGVVCMRDDIIIHGKNQQEHDENLQEFMNKCSQFNIKLNKEKLELSKDQISFMGHIISQNGISTDPKKVEAIVRMPSPTNTKEVRRIMGMIQYLARYIPNLTNIMQPLQNMLKKDVPFIWSDSQEKAFQAIKQAIIDSPTLAIYDPAKELVLENDASEYGVGPVLLQDGKPLAFASRTLQPAEQNYAQIEKELLAVTFGLRKFHHFTYGRPVHVITDQKPLESITKKPLCKASRRLQNMLLKNQEYNYKVTYIPGSQLVISDCLSRAPIRRDENHEDTVCNLIYTPFKDHRLQEIKAASLSDPVMNMLKDTIIRGWPDHKDGVPSAVLPYFSYRDELTVQDGIILRGDRIVIPQSLRHDLKIKVHAGHQGVNSCLRRARDLIFWPGMSADIRSFVEACDTCATYCMKQPDQPLQTHDVPERPWQKVGTDIFTIKGRNYLVTVDYYSQFIELDFLPETNSTTIITKLKHHFARYGIPDVVISDNGPQYTSAEFQTFAKQWSFQHKRIAPGNSRANGQAEAAVKVIKNLMIKSYKSGDDPYLAILNLRNTPNEGMVTSPVQRLMGRRTQSVLPATPAVLKPSKIPVSEHSKLQWKRHQSAQHLCTRSQLPPLKPGDHVGMEPIDGRKEWRPATVTKALPHNNYEVWDGYRSFIRARKYLRKKPSPEPAVPTNNHHLLGTTSAVPVPQRTQPASANQHQGYYDGIDDEPTPSTVLVSPAIDTPRPSNSSRSTQPSDPPVSSSTQTRSGRTVKPPSKLNL</sequence>
<dbReference type="PROSITE" id="PS00141">
    <property type="entry name" value="ASP_PROTEASE"/>
    <property type="match status" value="1"/>
</dbReference>
<evidence type="ECO:0000256" key="6">
    <source>
        <dbReference type="ARBA" id="ARBA00022842"/>
    </source>
</evidence>
<dbReference type="InterPro" id="IPR043128">
    <property type="entry name" value="Rev_trsase/Diguanyl_cyclase"/>
</dbReference>
<dbReference type="GO" id="GO:0015074">
    <property type="term" value="P:DNA integration"/>
    <property type="evidence" value="ECO:0007669"/>
    <property type="project" value="UniProtKB-KW"/>
</dbReference>
<dbReference type="FunFam" id="3.30.70.270:FF:000026">
    <property type="entry name" value="Transposon Ty3-G Gag-Pol polyprotein"/>
    <property type="match status" value="1"/>
</dbReference>
<dbReference type="Pfam" id="PF17919">
    <property type="entry name" value="RT_RNaseH_2"/>
    <property type="match status" value="1"/>
</dbReference>
<dbReference type="Gene3D" id="1.10.340.70">
    <property type="match status" value="1"/>
</dbReference>
<name>A0AAV4DVR3_9GAST</name>
<dbReference type="Gene3D" id="3.30.420.10">
    <property type="entry name" value="Ribonuclease H-like superfamily/Ribonuclease H"/>
    <property type="match status" value="1"/>
</dbReference>
<evidence type="ECO:0000256" key="5">
    <source>
        <dbReference type="ARBA" id="ARBA00022801"/>
    </source>
</evidence>
<feature type="compositionally biased region" description="Polar residues" evidence="9">
    <location>
        <begin position="997"/>
        <end position="1021"/>
    </location>
</feature>
<keyword evidence="13" id="KW-1185">Reference proteome</keyword>
<dbReference type="InterPro" id="IPR036397">
    <property type="entry name" value="RNaseH_sf"/>
</dbReference>
<dbReference type="FunFam" id="3.30.420.10:FF:000063">
    <property type="entry name" value="Retrovirus-related Pol polyprotein from transposon 297-like Protein"/>
    <property type="match status" value="1"/>
</dbReference>
<keyword evidence="4" id="KW-0255">Endonuclease</keyword>
<reference evidence="12 13" key="1">
    <citation type="journal article" date="2021" name="Elife">
        <title>Chloroplast acquisition without the gene transfer in kleptoplastic sea slugs, Plakobranchus ocellatus.</title>
        <authorList>
            <person name="Maeda T."/>
            <person name="Takahashi S."/>
            <person name="Yoshida T."/>
            <person name="Shimamura S."/>
            <person name="Takaki Y."/>
            <person name="Nagai Y."/>
            <person name="Toyoda A."/>
            <person name="Suzuki Y."/>
            <person name="Arimoto A."/>
            <person name="Ishii H."/>
            <person name="Satoh N."/>
            <person name="Nishiyama T."/>
            <person name="Hasebe M."/>
            <person name="Maruyama T."/>
            <person name="Minagawa J."/>
            <person name="Obokata J."/>
            <person name="Shigenobu S."/>
        </authorList>
    </citation>
    <scope>NUCLEOTIDE SEQUENCE [LARGE SCALE GENOMIC DNA]</scope>
</reference>
<dbReference type="CDD" id="cd01647">
    <property type="entry name" value="RT_LTR"/>
    <property type="match status" value="1"/>
</dbReference>
<dbReference type="PANTHER" id="PTHR37984:SF8">
    <property type="entry name" value="CCHC-TYPE DOMAIN-CONTAINING PROTEIN"/>
    <property type="match status" value="1"/>
</dbReference>
<comment type="caution">
    <text evidence="12">The sequence shown here is derived from an EMBL/GenBank/DDBJ whole genome shotgun (WGS) entry which is preliminary data.</text>
</comment>
<feature type="compositionally biased region" description="Polar residues" evidence="9">
    <location>
        <begin position="958"/>
        <end position="972"/>
    </location>
</feature>
<accession>A0AAV4DVR3</accession>
<feature type="region of interest" description="Disordered" evidence="9">
    <location>
        <begin position="958"/>
        <end position="1032"/>
    </location>
</feature>
<evidence type="ECO:0000259" key="11">
    <source>
        <dbReference type="PROSITE" id="PS50994"/>
    </source>
</evidence>
<evidence type="ECO:0000256" key="9">
    <source>
        <dbReference type="SAM" id="MobiDB-lite"/>
    </source>
</evidence>
<dbReference type="CDD" id="cd09274">
    <property type="entry name" value="RNase_HI_RT_Ty3"/>
    <property type="match status" value="1"/>
</dbReference>
<dbReference type="InterPro" id="IPR000477">
    <property type="entry name" value="RT_dom"/>
</dbReference>
<keyword evidence="5" id="KW-0378">Hydrolase</keyword>
<proteinExistence type="predicted"/>
<evidence type="ECO:0000313" key="13">
    <source>
        <dbReference type="Proteomes" id="UP000735302"/>
    </source>
</evidence>
<evidence type="ECO:0000256" key="8">
    <source>
        <dbReference type="ARBA" id="ARBA00022918"/>
    </source>
</evidence>
<evidence type="ECO:0000256" key="4">
    <source>
        <dbReference type="ARBA" id="ARBA00022759"/>
    </source>
</evidence>
<dbReference type="GO" id="GO:0004190">
    <property type="term" value="F:aspartic-type endopeptidase activity"/>
    <property type="evidence" value="ECO:0007669"/>
    <property type="project" value="InterPro"/>
</dbReference>
<dbReference type="InterPro" id="IPR001969">
    <property type="entry name" value="Aspartic_peptidase_AS"/>
</dbReference>
<dbReference type="EMBL" id="BLXT01008384">
    <property type="protein sequence ID" value="GFO48173.1"/>
    <property type="molecule type" value="Genomic_DNA"/>
</dbReference>
<dbReference type="InterPro" id="IPR012337">
    <property type="entry name" value="RNaseH-like_sf"/>
</dbReference>
<keyword evidence="8" id="KW-0695">RNA-directed DNA polymerase</keyword>
<dbReference type="InterPro" id="IPR041577">
    <property type="entry name" value="RT_RNaseH_2"/>
</dbReference>
<dbReference type="InterPro" id="IPR043502">
    <property type="entry name" value="DNA/RNA_pol_sf"/>
</dbReference>
<dbReference type="FunFam" id="3.10.10.10:FF:000003">
    <property type="entry name" value="Retrovirus-related Pol polyprotein from transposon 297-like Protein"/>
    <property type="match status" value="1"/>
</dbReference>
<dbReference type="Gene3D" id="3.10.20.370">
    <property type="match status" value="1"/>
</dbReference>
<keyword evidence="2" id="KW-0548">Nucleotidyltransferase</keyword>
<dbReference type="PROSITE" id="PS50878">
    <property type="entry name" value="RT_POL"/>
    <property type="match status" value="1"/>
</dbReference>
<dbReference type="Pfam" id="PF00665">
    <property type="entry name" value="rve"/>
    <property type="match status" value="1"/>
</dbReference>